<dbReference type="AlphaFoldDB" id="A0A917S6F0"/>
<dbReference type="Proteomes" id="UP000654670">
    <property type="component" value="Unassembled WGS sequence"/>
</dbReference>
<evidence type="ECO:0000313" key="2">
    <source>
        <dbReference type="Proteomes" id="UP000654670"/>
    </source>
</evidence>
<protein>
    <submittedName>
        <fullName evidence="1">Uncharacterized protein</fullName>
    </submittedName>
</protein>
<comment type="caution">
    <text evidence="1">The sequence shown here is derived from an EMBL/GenBank/DDBJ whole genome shotgun (WGS) entry which is preliminary data.</text>
</comment>
<gene>
    <name evidence="1" type="ORF">GCM10007968_26510</name>
</gene>
<name>A0A917S6F0_9BACL</name>
<organism evidence="1 2">
    <name type="scientific">Sporolactobacillus putidus</name>
    <dbReference type="NCBI Taxonomy" id="492735"/>
    <lineage>
        <taxon>Bacteria</taxon>
        <taxon>Bacillati</taxon>
        <taxon>Bacillota</taxon>
        <taxon>Bacilli</taxon>
        <taxon>Bacillales</taxon>
        <taxon>Sporolactobacillaceae</taxon>
        <taxon>Sporolactobacillus</taxon>
    </lineage>
</organism>
<sequence>MTASSYDSFSVKYLTALYFFIKTNIEKGLLSYAMCQELALIKEAAKKQGVIIIGGNSNWTSPTNHFRGEI</sequence>
<reference evidence="1" key="2">
    <citation type="submission" date="2020-09" db="EMBL/GenBank/DDBJ databases">
        <authorList>
            <person name="Sun Q."/>
            <person name="Ohkuma M."/>
        </authorList>
    </citation>
    <scope>NUCLEOTIDE SEQUENCE</scope>
    <source>
        <strain evidence="1">JCM 15325</strain>
    </source>
</reference>
<dbReference type="EMBL" id="BMOK01000013">
    <property type="protein sequence ID" value="GGL61213.1"/>
    <property type="molecule type" value="Genomic_DNA"/>
</dbReference>
<accession>A0A917S6F0</accession>
<evidence type="ECO:0000313" key="1">
    <source>
        <dbReference type="EMBL" id="GGL61213.1"/>
    </source>
</evidence>
<keyword evidence="2" id="KW-1185">Reference proteome</keyword>
<reference evidence="1" key="1">
    <citation type="journal article" date="2014" name="Int. J. Syst. Evol. Microbiol.">
        <title>Complete genome sequence of Corynebacterium casei LMG S-19264T (=DSM 44701T), isolated from a smear-ripened cheese.</title>
        <authorList>
            <consortium name="US DOE Joint Genome Institute (JGI-PGF)"/>
            <person name="Walter F."/>
            <person name="Albersmeier A."/>
            <person name="Kalinowski J."/>
            <person name="Ruckert C."/>
        </authorList>
    </citation>
    <scope>NUCLEOTIDE SEQUENCE</scope>
    <source>
        <strain evidence="1">JCM 15325</strain>
    </source>
</reference>
<proteinExistence type="predicted"/>
<dbReference type="RefSeq" id="WP_188804143.1">
    <property type="nucleotide sequence ID" value="NZ_BMOK01000013.1"/>
</dbReference>